<reference evidence="7 8" key="1">
    <citation type="submission" date="2018-12" db="EMBL/GenBank/DDBJ databases">
        <authorList>
            <consortium name="Pathogen Informatics"/>
        </authorList>
    </citation>
    <scope>NUCLEOTIDE SEQUENCE [LARGE SCALE GENOMIC DNA]</scope>
    <source>
        <strain evidence="7 8">NCTC8184</strain>
    </source>
</reference>
<dbReference type="AlphaFoldDB" id="A0AB38VQY0"/>
<comment type="catalytic activity">
    <reaction evidence="1">
        <text>D-glucuronate = D-fructuronate</text>
        <dbReference type="Rhea" id="RHEA:13049"/>
        <dbReference type="ChEBI" id="CHEBI:58720"/>
        <dbReference type="ChEBI" id="CHEBI:59863"/>
        <dbReference type="EC" id="5.3.1.12"/>
    </reaction>
</comment>
<evidence type="ECO:0000256" key="6">
    <source>
        <dbReference type="ARBA" id="ARBA00023235"/>
    </source>
</evidence>
<organism evidence="7 8">
    <name type="scientific">Streptococcus agalactiae</name>
    <dbReference type="NCBI Taxonomy" id="1311"/>
    <lineage>
        <taxon>Bacteria</taxon>
        <taxon>Bacillati</taxon>
        <taxon>Bacillota</taxon>
        <taxon>Bacilli</taxon>
        <taxon>Lactobacillales</taxon>
        <taxon>Streptococcaceae</taxon>
        <taxon>Streptococcus</taxon>
    </lineage>
</organism>
<proteinExistence type="inferred from homology"/>
<dbReference type="PANTHER" id="PTHR30068:SF4">
    <property type="entry name" value="URONATE ISOMERASE"/>
    <property type="match status" value="1"/>
</dbReference>
<dbReference type="PANTHER" id="PTHR30068">
    <property type="entry name" value="URONATE ISOMERASE"/>
    <property type="match status" value="1"/>
</dbReference>
<dbReference type="EC" id="5.3.1.12" evidence="4"/>
<evidence type="ECO:0000313" key="8">
    <source>
        <dbReference type="Proteomes" id="UP000268870"/>
    </source>
</evidence>
<dbReference type="Pfam" id="PF02614">
    <property type="entry name" value="UxaC"/>
    <property type="match status" value="1"/>
</dbReference>
<dbReference type="GO" id="GO:0042840">
    <property type="term" value="P:D-glucuronate catabolic process"/>
    <property type="evidence" value="ECO:0007669"/>
    <property type="project" value="TreeGrafter"/>
</dbReference>
<protein>
    <recommendedName>
        <fullName evidence="5">Uronate isomerase</fullName>
        <ecNumber evidence="4">5.3.1.12</ecNumber>
    </recommendedName>
</protein>
<evidence type="ECO:0000256" key="2">
    <source>
        <dbReference type="ARBA" id="ARBA00004892"/>
    </source>
</evidence>
<comment type="similarity">
    <text evidence="3">Belongs to the metallo-dependent hydrolases superfamily. Uronate isomerase family.</text>
</comment>
<keyword evidence="6 7" id="KW-0413">Isomerase</keyword>
<dbReference type="EMBL" id="LR134265">
    <property type="protein sequence ID" value="VED65721.1"/>
    <property type="molecule type" value="Genomic_DNA"/>
</dbReference>
<sequence>MNRLLDSLVKKDSLPKMIWYNLNPAYNIAVANTLANFQANELGVRSYLQFGAGWWFADTKLGMISQMNALAEQGMLANFIGMLTDSRSFLSYQRHDYFRRILCTYLGEWIEEGEVPEDYQALGSMAKDIAYQNAVNYFKN</sequence>
<evidence type="ECO:0000256" key="5">
    <source>
        <dbReference type="ARBA" id="ARBA00020555"/>
    </source>
</evidence>
<dbReference type="GO" id="GO:0008880">
    <property type="term" value="F:glucuronate isomerase activity"/>
    <property type="evidence" value="ECO:0007669"/>
    <property type="project" value="UniProtKB-EC"/>
</dbReference>
<dbReference type="Gene3D" id="3.20.20.140">
    <property type="entry name" value="Metal-dependent hydrolases"/>
    <property type="match status" value="1"/>
</dbReference>
<dbReference type="Proteomes" id="UP000268870">
    <property type="component" value="Chromosome"/>
</dbReference>
<dbReference type="InterPro" id="IPR003766">
    <property type="entry name" value="Uronate_isomerase"/>
</dbReference>
<dbReference type="GO" id="GO:0019698">
    <property type="term" value="P:D-galacturonate catabolic process"/>
    <property type="evidence" value="ECO:0007669"/>
    <property type="project" value="TreeGrafter"/>
</dbReference>
<dbReference type="SUPFAM" id="SSF51556">
    <property type="entry name" value="Metallo-dependent hydrolases"/>
    <property type="match status" value="1"/>
</dbReference>
<gene>
    <name evidence="7" type="primary">uxaC_1</name>
    <name evidence="7" type="ORF">NCTC8184_01781</name>
</gene>
<dbReference type="InterPro" id="IPR032466">
    <property type="entry name" value="Metal_Hydrolase"/>
</dbReference>
<evidence type="ECO:0000256" key="4">
    <source>
        <dbReference type="ARBA" id="ARBA00012546"/>
    </source>
</evidence>
<evidence type="ECO:0000313" key="7">
    <source>
        <dbReference type="EMBL" id="VED65721.1"/>
    </source>
</evidence>
<evidence type="ECO:0000256" key="3">
    <source>
        <dbReference type="ARBA" id="ARBA00008397"/>
    </source>
</evidence>
<name>A0AB38VQY0_STRAG</name>
<evidence type="ECO:0000256" key="1">
    <source>
        <dbReference type="ARBA" id="ARBA00001165"/>
    </source>
</evidence>
<accession>A0AB38VQY0</accession>
<comment type="pathway">
    <text evidence="2">Carbohydrate metabolism; pentose and glucuronate interconversion.</text>
</comment>